<dbReference type="GO" id="GO:0000139">
    <property type="term" value="C:Golgi membrane"/>
    <property type="evidence" value="ECO:0007669"/>
    <property type="project" value="UniProtKB-SubCell"/>
</dbReference>
<evidence type="ECO:0000256" key="5">
    <source>
        <dbReference type="ARBA" id="ARBA00022892"/>
    </source>
</evidence>
<evidence type="ECO:0000256" key="2">
    <source>
        <dbReference type="ARBA" id="ARBA00011775"/>
    </source>
</evidence>
<keyword evidence="4 10" id="KW-0963">Cytoplasm</keyword>
<dbReference type="Gene3D" id="2.60.40.1170">
    <property type="entry name" value="Mu homology domain, subdomain B"/>
    <property type="match status" value="2"/>
</dbReference>
<dbReference type="InterPro" id="IPR027059">
    <property type="entry name" value="Coatomer_dsu"/>
</dbReference>
<dbReference type="FunFam" id="2.60.40.1170:FF:000007">
    <property type="entry name" value="Coatomer subunit delta"/>
    <property type="match status" value="1"/>
</dbReference>
<evidence type="ECO:0000256" key="7">
    <source>
        <dbReference type="ARBA" id="ARBA00023034"/>
    </source>
</evidence>
<evidence type="ECO:0000256" key="4">
    <source>
        <dbReference type="ARBA" id="ARBA00022490"/>
    </source>
</evidence>
<dbReference type="GO" id="GO:0051645">
    <property type="term" value="P:Golgi localization"/>
    <property type="evidence" value="ECO:0007669"/>
    <property type="project" value="TreeGrafter"/>
</dbReference>
<dbReference type="GO" id="GO:0006888">
    <property type="term" value="P:endoplasmic reticulum to Golgi vesicle-mediated transport"/>
    <property type="evidence" value="ECO:0007669"/>
    <property type="project" value="TreeGrafter"/>
</dbReference>
<dbReference type="Proteomes" id="UP000054047">
    <property type="component" value="Unassembled WGS sequence"/>
</dbReference>
<keyword evidence="5 10" id="KW-0931">ER-Golgi transport</keyword>
<keyword evidence="3 10" id="KW-0813">Transport</keyword>
<evidence type="ECO:0000259" key="12">
    <source>
        <dbReference type="PROSITE" id="PS51072"/>
    </source>
</evidence>
<keyword evidence="6 10" id="KW-0653">Protein transport</keyword>
<comment type="similarity">
    <text evidence="1 10">Belongs to the adaptor complexes medium subunit family. Delta-COP subfamily.</text>
</comment>
<feature type="non-terminal residue" evidence="13">
    <location>
        <position position="1"/>
    </location>
</feature>
<dbReference type="PANTHER" id="PTHR10121">
    <property type="entry name" value="COATOMER SUBUNIT DELTA"/>
    <property type="match status" value="1"/>
</dbReference>
<keyword evidence="9 10" id="KW-0968">Cytoplasmic vesicle</keyword>
<dbReference type="CDD" id="cd09254">
    <property type="entry name" value="AP_delta-COPI_MHD"/>
    <property type="match status" value="1"/>
</dbReference>
<comment type="function">
    <text evidence="10">The coatomer is a cytosolic protein complex that binds to dilysine motifs and reversibly associates with Golgi non-clathrin-coated vesicles, which further mediate biosynthetic protein transport from the ER, via the Golgi up to the trans Golgi network. Coatomer complex is required for budding from Golgi membranes, and is essential for the retrograde Golgi-to-ER transport of dilysine-tagged proteins.</text>
</comment>
<dbReference type="GO" id="GO:0006890">
    <property type="term" value="P:retrograde vesicle-mediated transport, Golgi to endoplasmic reticulum"/>
    <property type="evidence" value="ECO:0007669"/>
    <property type="project" value="UniProtKB-UniRule"/>
</dbReference>
<evidence type="ECO:0000256" key="9">
    <source>
        <dbReference type="ARBA" id="ARBA00023329"/>
    </source>
</evidence>
<keyword evidence="7 10" id="KW-0333">Golgi apparatus</keyword>
<dbReference type="GO" id="GO:0015031">
    <property type="term" value="P:protein transport"/>
    <property type="evidence" value="ECO:0007669"/>
    <property type="project" value="UniProtKB-KW"/>
</dbReference>
<dbReference type="Pfam" id="PF00928">
    <property type="entry name" value="Adap_comp_sub"/>
    <property type="match status" value="1"/>
</dbReference>
<proteinExistence type="inferred from homology"/>
<dbReference type="AlphaFoldDB" id="A0A0C2CWB0"/>
<evidence type="ECO:0000256" key="10">
    <source>
        <dbReference type="RuleBase" id="RU364018"/>
    </source>
</evidence>
<feature type="domain" description="MHD" evidence="12">
    <location>
        <begin position="58"/>
        <end position="313"/>
    </location>
</feature>
<evidence type="ECO:0000256" key="8">
    <source>
        <dbReference type="ARBA" id="ARBA00023136"/>
    </source>
</evidence>
<dbReference type="EMBL" id="KN739623">
    <property type="protein sequence ID" value="KIH54152.1"/>
    <property type="molecule type" value="Genomic_DNA"/>
</dbReference>
<reference evidence="13 14" key="1">
    <citation type="submission" date="2013-12" db="EMBL/GenBank/DDBJ databases">
        <title>Draft genome of the parsitic nematode Ancylostoma duodenale.</title>
        <authorList>
            <person name="Mitreva M."/>
        </authorList>
    </citation>
    <scope>NUCLEOTIDE SEQUENCE [LARGE SCALE GENOMIC DNA]</scope>
    <source>
        <strain evidence="13 14">Zhejiang</strain>
    </source>
</reference>
<dbReference type="InterPro" id="IPR036168">
    <property type="entry name" value="AP2_Mu_C_sf"/>
</dbReference>
<comment type="subunit">
    <text evidence="2 10">Oligomeric complex that consists of at least the alpha, beta, beta', gamma, delta, epsilon and zeta subunits.</text>
</comment>
<evidence type="ECO:0000313" key="13">
    <source>
        <dbReference type="EMBL" id="KIH54152.1"/>
    </source>
</evidence>
<evidence type="ECO:0000313" key="14">
    <source>
        <dbReference type="Proteomes" id="UP000054047"/>
    </source>
</evidence>
<evidence type="ECO:0000256" key="3">
    <source>
        <dbReference type="ARBA" id="ARBA00022448"/>
    </source>
</evidence>
<protein>
    <recommendedName>
        <fullName evidence="10">Coatomer subunit delta</fullName>
    </recommendedName>
</protein>
<keyword evidence="8 10" id="KW-0472">Membrane</keyword>
<keyword evidence="14" id="KW-1185">Reference proteome</keyword>
<accession>A0A0C2CWB0</accession>
<evidence type="ECO:0000256" key="1">
    <source>
        <dbReference type="ARBA" id="ARBA00010516"/>
    </source>
</evidence>
<comment type="subcellular location">
    <subcellularLocation>
        <location evidence="10 11">Cytoplasm</location>
    </subcellularLocation>
    <subcellularLocation>
        <location evidence="10 11">Cytoplasmic vesicle</location>
        <location evidence="10 11">COPI-coated vesicle membrane</location>
        <topology evidence="10 11">Peripheral membrane protein</topology>
        <orientation evidence="10 11">Cytoplasmic side</orientation>
    </subcellularLocation>
    <subcellularLocation>
        <location evidence="10 11">Golgi apparatus membrane</location>
        <topology evidence="10 11">Peripheral membrane protein</topology>
        <orientation evidence="10 11">Cytoplasmic side</orientation>
    </subcellularLocation>
</comment>
<dbReference type="InterPro" id="IPR028565">
    <property type="entry name" value="MHD"/>
</dbReference>
<dbReference type="GO" id="GO:0030126">
    <property type="term" value="C:COPI vesicle coat"/>
    <property type="evidence" value="ECO:0007669"/>
    <property type="project" value="UniProtKB-UniRule"/>
</dbReference>
<sequence length="313" mass="34759">FSFHFKALKLGAKTKDEDVFLQQLRQEGQAIAPVERTPRDAAGVSAMAAAAPVSNVKREAVHVRTEEKMVATVSRDGGLQGAEILGVVSLSVSAPEYNTVAIQMHNKASSGAQLQPTIHVLQVHPNLDKKEWQNSSMLKLKSAGKPFPVNNDVGVLKWKMVLTEEEQLPIALNCWPQESADGCQVNIEYTLQREDLSLENVVITIPLPRAHYFFYRPATVPVVSECEGSYDYQKARNQIVWTMPVIDSTNSSGTLEFTVPNGHSDHFFPVQVRFYTEKLYCDIGVDAVQSMDGNSAIPFSTETRFISEKYEVV</sequence>
<evidence type="ECO:0000256" key="6">
    <source>
        <dbReference type="ARBA" id="ARBA00022927"/>
    </source>
</evidence>
<dbReference type="SUPFAM" id="SSF49447">
    <property type="entry name" value="Second domain of Mu2 adaptin subunit (ap50) of ap2 adaptor"/>
    <property type="match status" value="1"/>
</dbReference>
<dbReference type="PROSITE" id="PS51072">
    <property type="entry name" value="MHD"/>
    <property type="match status" value="1"/>
</dbReference>
<dbReference type="OrthoDB" id="10266042at2759"/>
<evidence type="ECO:0000256" key="11">
    <source>
        <dbReference type="RuleBase" id="RU366052"/>
    </source>
</evidence>
<dbReference type="PANTHER" id="PTHR10121:SF0">
    <property type="entry name" value="COATOMER SUBUNIT DELTA"/>
    <property type="match status" value="1"/>
</dbReference>
<gene>
    <name evidence="13" type="ORF">ANCDUO_15702</name>
</gene>
<organism evidence="13 14">
    <name type="scientific">Ancylostoma duodenale</name>
    <dbReference type="NCBI Taxonomy" id="51022"/>
    <lineage>
        <taxon>Eukaryota</taxon>
        <taxon>Metazoa</taxon>
        <taxon>Ecdysozoa</taxon>
        <taxon>Nematoda</taxon>
        <taxon>Chromadorea</taxon>
        <taxon>Rhabditida</taxon>
        <taxon>Rhabditina</taxon>
        <taxon>Rhabditomorpha</taxon>
        <taxon>Strongyloidea</taxon>
        <taxon>Ancylostomatidae</taxon>
        <taxon>Ancylostomatinae</taxon>
        <taxon>Ancylostoma</taxon>
    </lineage>
</organism>
<name>A0A0C2CWB0_9BILA</name>